<dbReference type="PANTHER" id="PTHR10231">
    <property type="entry name" value="NUCLEOTIDE-SUGAR TRANSMEMBRANE TRANSPORTER"/>
    <property type="match status" value="1"/>
</dbReference>
<keyword evidence="2" id="KW-0813">Transport</keyword>
<comment type="subcellular location">
    <subcellularLocation>
        <location evidence="1">Membrane</location>
        <topology evidence="1">Multi-pass membrane protein</topology>
    </subcellularLocation>
</comment>
<evidence type="ECO:0000256" key="1">
    <source>
        <dbReference type="ARBA" id="ARBA00004141"/>
    </source>
</evidence>
<feature type="transmembrane region" description="Helical" evidence="6">
    <location>
        <begin position="89"/>
        <end position="108"/>
    </location>
</feature>
<feature type="transmembrane region" description="Helical" evidence="6">
    <location>
        <begin position="115"/>
        <end position="136"/>
    </location>
</feature>
<sequence length="255" mass="28913">MMPPPYEHNYLLQFCQIQQNIKSVASSVALSISSCTANGKHKACEYNLELISSPLPENSTSKTSSRNDTGVFITASKTETGLYDYNTTLVVFLSELLKLIISAVLYTYKQENKPNIFSAIVINYNLLLLYFIPSLLYCFYNNLAFINLSHYDPTSYYILLQFRVVITAFIFQFLFKRKLATIQWISLGILTMGCMIKNFDAATIISKVITLFTIISICLVVIAVAMYFKNPVNNVLPTTVHDIKDRKSLLDEIVD</sequence>
<dbReference type="GO" id="GO:0015165">
    <property type="term" value="F:pyrimidine nucleotide-sugar transmembrane transporter activity"/>
    <property type="evidence" value="ECO:0007669"/>
    <property type="project" value="InterPro"/>
</dbReference>
<keyword evidence="3 6" id="KW-0812">Transmembrane</keyword>
<keyword evidence="8" id="KW-1185">Reference proteome</keyword>
<feature type="transmembrane region" description="Helical" evidence="6">
    <location>
        <begin position="205"/>
        <end position="228"/>
    </location>
</feature>
<dbReference type="Pfam" id="PF04142">
    <property type="entry name" value="Nuc_sug_transp"/>
    <property type="match status" value="1"/>
</dbReference>
<evidence type="ECO:0000256" key="6">
    <source>
        <dbReference type="SAM" id="Phobius"/>
    </source>
</evidence>
<keyword evidence="5 6" id="KW-0472">Membrane</keyword>
<evidence type="ECO:0000313" key="8">
    <source>
        <dbReference type="Proteomes" id="UP000324832"/>
    </source>
</evidence>
<evidence type="ECO:0000256" key="2">
    <source>
        <dbReference type="ARBA" id="ARBA00022597"/>
    </source>
</evidence>
<keyword evidence="4 6" id="KW-1133">Transmembrane helix</keyword>
<accession>A0A5E4QPR8</accession>
<dbReference type="Proteomes" id="UP000324832">
    <property type="component" value="Unassembled WGS sequence"/>
</dbReference>
<proteinExistence type="predicted"/>
<reference evidence="7 8" key="1">
    <citation type="submission" date="2017-07" db="EMBL/GenBank/DDBJ databases">
        <authorList>
            <person name="Talla V."/>
            <person name="Backstrom N."/>
        </authorList>
    </citation>
    <scope>NUCLEOTIDE SEQUENCE [LARGE SCALE GENOMIC DNA]</scope>
</reference>
<organism evidence="7 8">
    <name type="scientific">Leptidea sinapis</name>
    <dbReference type="NCBI Taxonomy" id="189913"/>
    <lineage>
        <taxon>Eukaryota</taxon>
        <taxon>Metazoa</taxon>
        <taxon>Ecdysozoa</taxon>
        <taxon>Arthropoda</taxon>
        <taxon>Hexapoda</taxon>
        <taxon>Insecta</taxon>
        <taxon>Pterygota</taxon>
        <taxon>Neoptera</taxon>
        <taxon>Endopterygota</taxon>
        <taxon>Lepidoptera</taxon>
        <taxon>Glossata</taxon>
        <taxon>Ditrysia</taxon>
        <taxon>Papilionoidea</taxon>
        <taxon>Pieridae</taxon>
        <taxon>Dismorphiinae</taxon>
        <taxon>Leptidea</taxon>
    </lineage>
</organism>
<feature type="transmembrane region" description="Helical" evidence="6">
    <location>
        <begin position="156"/>
        <end position="175"/>
    </location>
</feature>
<evidence type="ECO:0000313" key="7">
    <source>
        <dbReference type="EMBL" id="VVD00348.1"/>
    </source>
</evidence>
<protein>
    <submittedName>
        <fullName evidence="7">Uncharacterized protein</fullName>
    </submittedName>
</protein>
<evidence type="ECO:0000256" key="5">
    <source>
        <dbReference type="ARBA" id="ARBA00023136"/>
    </source>
</evidence>
<name>A0A5E4QPR8_9NEOP</name>
<dbReference type="InterPro" id="IPR007271">
    <property type="entry name" value="Nuc_sug_transpt"/>
</dbReference>
<dbReference type="EMBL" id="FZQP02004645">
    <property type="protein sequence ID" value="VVD00348.1"/>
    <property type="molecule type" value="Genomic_DNA"/>
</dbReference>
<gene>
    <name evidence="7" type="ORF">LSINAPIS_LOCUS11007</name>
</gene>
<evidence type="ECO:0000256" key="4">
    <source>
        <dbReference type="ARBA" id="ARBA00022989"/>
    </source>
</evidence>
<keyword evidence="2" id="KW-0762">Sugar transport</keyword>
<dbReference type="GO" id="GO:0000139">
    <property type="term" value="C:Golgi membrane"/>
    <property type="evidence" value="ECO:0007669"/>
    <property type="project" value="InterPro"/>
</dbReference>
<evidence type="ECO:0000256" key="3">
    <source>
        <dbReference type="ARBA" id="ARBA00022692"/>
    </source>
</evidence>
<dbReference type="AlphaFoldDB" id="A0A5E4QPR8"/>